<evidence type="ECO:0000259" key="2">
    <source>
        <dbReference type="PROSITE" id="PS50104"/>
    </source>
</evidence>
<name>Q13FM1_PARXL</name>
<feature type="region of interest" description="Disordered" evidence="1">
    <location>
        <begin position="142"/>
        <end position="199"/>
    </location>
</feature>
<dbReference type="EMBL" id="CP000272">
    <property type="protein sequence ID" value="ABE37118.1"/>
    <property type="molecule type" value="Genomic_DNA"/>
</dbReference>
<evidence type="ECO:0000313" key="4">
    <source>
        <dbReference type="Proteomes" id="UP000001817"/>
    </source>
</evidence>
<feature type="domain" description="TIR" evidence="2">
    <location>
        <begin position="1"/>
        <end position="134"/>
    </location>
</feature>
<dbReference type="Pfam" id="PF13676">
    <property type="entry name" value="TIR_2"/>
    <property type="match status" value="1"/>
</dbReference>
<dbReference type="SUPFAM" id="SSF50199">
    <property type="entry name" value="Staphylococcal nuclease"/>
    <property type="match status" value="1"/>
</dbReference>
<evidence type="ECO:0000256" key="1">
    <source>
        <dbReference type="SAM" id="MobiDB-lite"/>
    </source>
</evidence>
<dbReference type="InterPro" id="IPR035437">
    <property type="entry name" value="SNase_OB-fold_sf"/>
</dbReference>
<keyword evidence="4" id="KW-1185">Reference proteome</keyword>
<evidence type="ECO:0000313" key="3">
    <source>
        <dbReference type="EMBL" id="ABE37118.1"/>
    </source>
</evidence>
<dbReference type="InterPro" id="IPR000157">
    <property type="entry name" value="TIR_dom"/>
</dbReference>
<reference evidence="3 4" key="1">
    <citation type="journal article" date="2006" name="Proc. Natl. Acad. Sci. U.S.A.">
        <title>Burkholderia xenovorans LB400 harbors a multi-replicon, 9.73-Mbp genome shaped for versatility.</title>
        <authorList>
            <person name="Chain P.S."/>
            <person name="Denef V.J."/>
            <person name="Konstantinidis K.T."/>
            <person name="Vergez L.M."/>
            <person name="Agullo L."/>
            <person name="Reyes V.L."/>
            <person name="Hauser L."/>
            <person name="Cordova M."/>
            <person name="Gomez L."/>
            <person name="Gonzalez M."/>
            <person name="Land M."/>
            <person name="Lao V."/>
            <person name="Larimer F."/>
            <person name="LiPuma J.J."/>
            <person name="Mahenthiralingam E."/>
            <person name="Malfatti S.A."/>
            <person name="Marx C.J."/>
            <person name="Parnell J.J."/>
            <person name="Ramette A."/>
            <person name="Richardson P."/>
            <person name="Seeger M."/>
            <person name="Smith D."/>
            <person name="Spilker T."/>
            <person name="Sul W.J."/>
            <person name="Tsoi T.V."/>
            <person name="Ulrich L.E."/>
            <person name="Zhulin I.B."/>
            <person name="Tiedje J.M."/>
        </authorList>
    </citation>
    <scope>NUCLEOTIDE SEQUENCE [LARGE SCALE GENOMIC DNA]</scope>
    <source>
        <strain evidence="3 4">LB400</strain>
    </source>
</reference>
<feature type="compositionally biased region" description="Low complexity" evidence="1">
    <location>
        <begin position="160"/>
        <end position="188"/>
    </location>
</feature>
<dbReference type="eggNOG" id="COG2815">
    <property type="taxonomic scope" value="Bacteria"/>
</dbReference>
<dbReference type="RefSeq" id="WP_011494344.1">
    <property type="nucleotide sequence ID" value="NC_007953.1"/>
</dbReference>
<dbReference type="InterPro" id="IPR035897">
    <property type="entry name" value="Toll_tir_struct_dom_sf"/>
</dbReference>
<dbReference type="Proteomes" id="UP000001817">
    <property type="component" value="Chromosome 3"/>
</dbReference>
<protein>
    <recommendedName>
        <fullName evidence="2">TIR domain-containing protein</fullName>
    </recommendedName>
</protein>
<feature type="compositionally biased region" description="Pro residues" evidence="1">
    <location>
        <begin position="247"/>
        <end position="267"/>
    </location>
</feature>
<dbReference type="KEGG" id="bxb:DR64_8555"/>
<dbReference type="STRING" id="266265.Bxe_C1258"/>
<dbReference type="AlphaFoldDB" id="Q13FM1"/>
<dbReference type="KEGG" id="bxe:Bxe_C1258"/>
<dbReference type="GO" id="GO:0007165">
    <property type="term" value="P:signal transduction"/>
    <property type="evidence" value="ECO:0007669"/>
    <property type="project" value="InterPro"/>
</dbReference>
<dbReference type="PROSITE" id="PS50104">
    <property type="entry name" value="TIR"/>
    <property type="match status" value="1"/>
</dbReference>
<gene>
    <name evidence="3" type="ORF">Bxe_C1258</name>
</gene>
<dbReference type="OrthoDB" id="9791419at2"/>
<dbReference type="eggNOG" id="COG1525">
    <property type="taxonomic scope" value="Bacteria"/>
</dbReference>
<feature type="compositionally biased region" description="Low complexity" evidence="1">
    <location>
        <begin position="292"/>
        <end position="311"/>
    </location>
</feature>
<organism evidence="3 4">
    <name type="scientific">Paraburkholderia xenovorans (strain LB400)</name>
    <dbReference type="NCBI Taxonomy" id="266265"/>
    <lineage>
        <taxon>Bacteria</taxon>
        <taxon>Pseudomonadati</taxon>
        <taxon>Pseudomonadota</taxon>
        <taxon>Betaproteobacteria</taxon>
        <taxon>Burkholderiales</taxon>
        <taxon>Burkholderiaceae</taxon>
        <taxon>Paraburkholderia</taxon>
    </lineage>
</organism>
<feature type="region of interest" description="Disordered" evidence="1">
    <location>
        <begin position="247"/>
        <end position="331"/>
    </location>
</feature>
<dbReference type="SUPFAM" id="SSF52200">
    <property type="entry name" value="Toll/Interleukin receptor TIR domain"/>
    <property type="match status" value="1"/>
</dbReference>
<dbReference type="Gene3D" id="3.40.50.10140">
    <property type="entry name" value="Toll/interleukin-1 receptor homology (TIR) domain"/>
    <property type="match status" value="1"/>
</dbReference>
<accession>Q13FM1</accession>
<dbReference type="SMART" id="SM00255">
    <property type="entry name" value="TIR"/>
    <property type="match status" value="1"/>
</dbReference>
<sequence>MGYDAFISFSSKDCIAADKLRHGLELRGLSCWISSRDVAPGADFADSIVKALETSSVMVLVFSANANNSDEVKKELVLAGEYKMPVMPVRIENVLPSGAFRYQLTIRQYLDLFEDWDTNLAKLAEQVKRMVESRMAFVGDASADTKPATAGAADTREQPAARPAARASAPARTGAPARTAPSASTPGAQPQTERGRRPSRVVPVVAGACVALVAAGFVAARFAGHSDSTPAPVSAPALAATPALAPAPAPALPQAPAAAPSPTPTPAPLANTGNANQQLVSNQPQSPPAGPAGPSVSSATPAPALTPQAAVNANPPSGGTAVQPATPDIDGHVDQVLDSGALIVSGKIVNLFAIRGDDGRPAQAMQRYLKSKGGHVLCYAKGSTYQCLANGEDVAEHAVRSGWARARDGAPAEYAAAEQQARRAHAGVWAM</sequence>
<dbReference type="Gene3D" id="2.40.50.90">
    <property type="match status" value="1"/>
</dbReference>
<proteinExistence type="predicted"/>
<feature type="compositionally biased region" description="Polar residues" evidence="1">
    <location>
        <begin position="271"/>
        <end position="283"/>
    </location>
</feature>